<dbReference type="UniPathway" id="UPA00143"/>
<dbReference type="InterPro" id="IPR027356">
    <property type="entry name" value="NPH3_dom"/>
</dbReference>
<dbReference type="PROSITE" id="PS51649">
    <property type="entry name" value="NPH3"/>
    <property type="match status" value="1"/>
</dbReference>
<evidence type="ECO:0000313" key="4">
    <source>
        <dbReference type="EMBL" id="GFY94856.1"/>
    </source>
</evidence>
<comment type="similarity">
    <text evidence="2">Belongs to the NPH3 family.</text>
</comment>
<dbReference type="Proteomes" id="UP000585474">
    <property type="component" value="Unassembled WGS sequence"/>
</dbReference>
<reference evidence="4 5" key="1">
    <citation type="submission" date="2019-07" db="EMBL/GenBank/DDBJ databases">
        <title>De Novo Assembly of kiwifruit Actinidia rufa.</title>
        <authorList>
            <person name="Sugita-Konishi S."/>
            <person name="Sato K."/>
            <person name="Mori E."/>
            <person name="Abe Y."/>
            <person name="Kisaki G."/>
            <person name="Hamano K."/>
            <person name="Suezawa K."/>
            <person name="Otani M."/>
            <person name="Fukuda T."/>
            <person name="Manabe T."/>
            <person name="Gomi K."/>
            <person name="Tabuchi M."/>
            <person name="Akimitsu K."/>
            <person name="Kataoka I."/>
        </authorList>
    </citation>
    <scope>NUCLEOTIDE SEQUENCE [LARGE SCALE GENOMIC DNA]</scope>
    <source>
        <strain evidence="5">cv. Fuchu</strain>
    </source>
</reference>
<gene>
    <name evidence="4" type="ORF">Acr_10g0002410</name>
</gene>
<keyword evidence="1" id="KW-0833">Ubl conjugation pathway</keyword>
<sequence>MVSRSGYLNRLVFQRKGDGSSPDIRIDNVPGAHRSVTEGEKSGICRAMEYQKLSQEALKYVMKNDRLPLNIITRFILLEQANMSRSMTVAGSNYERAKSQTILRITKGLGKLGINSWKEIKTMKQDVQRIKAQLGEL</sequence>
<dbReference type="EMBL" id="BJWL01000010">
    <property type="protein sequence ID" value="GFY94856.1"/>
    <property type="molecule type" value="Genomic_DNA"/>
</dbReference>
<dbReference type="InterPro" id="IPR043454">
    <property type="entry name" value="NPH3/RPT2-like"/>
</dbReference>
<evidence type="ECO:0000259" key="3">
    <source>
        <dbReference type="PROSITE" id="PS51649"/>
    </source>
</evidence>
<keyword evidence="5" id="KW-1185">Reference proteome</keyword>
<organism evidence="4 5">
    <name type="scientific">Actinidia rufa</name>
    <dbReference type="NCBI Taxonomy" id="165716"/>
    <lineage>
        <taxon>Eukaryota</taxon>
        <taxon>Viridiplantae</taxon>
        <taxon>Streptophyta</taxon>
        <taxon>Embryophyta</taxon>
        <taxon>Tracheophyta</taxon>
        <taxon>Spermatophyta</taxon>
        <taxon>Magnoliopsida</taxon>
        <taxon>eudicotyledons</taxon>
        <taxon>Gunneridae</taxon>
        <taxon>Pentapetalae</taxon>
        <taxon>asterids</taxon>
        <taxon>Ericales</taxon>
        <taxon>Actinidiaceae</taxon>
        <taxon>Actinidia</taxon>
    </lineage>
</organism>
<dbReference type="AlphaFoldDB" id="A0A7J0F8X0"/>
<name>A0A7J0F8X0_9ERIC</name>
<evidence type="ECO:0000313" key="5">
    <source>
        <dbReference type="Proteomes" id="UP000585474"/>
    </source>
</evidence>
<feature type="domain" description="NPH3" evidence="3">
    <location>
        <begin position="1"/>
        <end position="82"/>
    </location>
</feature>
<proteinExistence type="inferred from homology"/>
<dbReference type="OrthoDB" id="624345at2759"/>
<accession>A0A7J0F8X0</accession>
<dbReference type="GO" id="GO:0016567">
    <property type="term" value="P:protein ubiquitination"/>
    <property type="evidence" value="ECO:0007669"/>
    <property type="project" value="UniProtKB-UniPathway"/>
</dbReference>
<comment type="caution">
    <text evidence="4">The sequence shown here is derived from an EMBL/GenBank/DDBJ whole genome shotgun (WGS) entry which is preliminary data.</text>
</comment>
<protein>
    <recommendedName>
        <fullName evidence="3">NPH3 domain-containing protein</fullName>
    </recommendedName>
</protein>
<evidence type="ECO:0000256" key="1">
    <source>
        <dbReference type="ARBA" id="ARBA00022786"/>
    </source>
</evidence>
<dbReference type="PANTHER" id="PTHR32370">
    <property type="entry name" value="OS12G0117600 PROTEIN"/>
    <property type="match status" value="1"/>
</dbReference>
<evidence type="ECO:0000256" key="2">
    <source>
        <dbReference type="PROSITE-ProRule" id="PRU00982"/>
    </source>
</evidence>